<dbReference type="AlphaFoldDB" id="A0A382P4L5"/>
<gene>
    <name evidence="1" type="ORF">METZ01_LOCUS320542</name>
</gene>
<evidence type="ECO:0000313" key="1">
    <source>
        <dbReference type="EMBL" id="SVC67688.1"/>
    </source>
</evidence>
<accession>A0A382P4L5</accession>
<reference evidence="1" key="1">
    <citation type="submission" date="2018-05" db="EMBL/GenBank/DDBJ databases">
        <authorList>
            <person name="Lanie J.A."/>
            <person name="Ng W.-L."/>
            <person name="Kazmierczak K.M."/>
            <person name="Andrzejewski T.M."/>
            <person name="Davidsen T.M."/>
            <person name="Wayne K.J."/>
            <person name="Tettelin H."/>
            <person name="Glass J.I."/>
            <person name="Rusch D."/>
            <person name="Podicherti R."/>
            <person name="Tsui H.-C.T."/>
            <person name="Winkler M.E."/>
        </authorList>
    </citation>
    <scope>NUCLEOTIDE SEQUENCE</scope>
</reference>
<feature type="non-terminal residue" evidence="1">
    <location>
        <position position="59"/>
    </location>
</feature>
<name>A0A382P4L5_9ZZZZ</name>
<protein>
    <submittedName>
        <fullName evidence="1">Uncharacterized protein</fullName>
    </submittedName>
</protein>
<proteinExistence type="predicted"/>
<organism evidence="1">
    <name type="scientific">marine metagenome</name>
    <dbReference type="NCBI Taxonomy" id="408172"/>
    <lineage>
        <taxon>unclassified sequences</taxon>
        <taxon>metagenomes</taxon>
        <taxon>ecological metagenomes</taxon>
    </lineage>
</organism>
<dbReference type="EMBL" id="UINC01104499">
    <property type="protein sequence ID" value="SVC67688.1"/>
    <property type="molecule type" value="Genomic_DNA"/>
</dbReference>
<sequence length="59" mass="6239">MCPDKQTIAVPEVVSVPISLNHPEPFRTISGTYASVLTLLMLVGFCQRPAAAGNGGLNR</sequence>